<dbReference type="Pfam" id="PF26079">
    <property type="entry name" value="Baseplate_J_C"/>
    <property type="match status" value="1"/>
</dbReference>
<dbReference type="AlphaFoldDB" id="A0A328BUD9"/>
<dbReference type="InterPro" id="IPR058530">
    <property type="entry name" value="Baseplate_J-like_C"/>
</dbReference>
<dbReference type="EMBL" id="PTPX01000020">
    <property type="protein sequence ID" value="RAL17898.1"/>
    <property type="molecule type" value="Genomic_DNA"/>
</dbReference>
<evidence type="ECO:0000259" key="4">
    <source>
        <dbReference type="Pfam" id="PF26079"/>
    </source>
</evidence>
<dbReference type="Proteomes" id="UP000248689">
    <property type="component" value="Unassembled WGS sequence"/>
</dbReference>
<dbReference type="InterPro" id="IPR052399">
    <property type="entry name" value="Phage_Baseplate_Assmbl_Protein"/>
</dbReference>
<organism evidence="5 6">
    <name type="scientific">Glaesserella australis</name>
    <dbReference type="NCBI Taxonomy" id="2094024"/>
    <lineage>
        <taxon>Bacteria</taxon>
        <taxon>Pseudomonadati</taxon>
        <taxon>Pseudomonadota</taxon>
        <taxon>Gammaproteobacteria</taxon>
        <taxon>Pasteurellales</taxon>
        <taxon>Pasteurellaceae</taxon>
        <taxon>Glaesserella</taxon>
    </lineage>
</organism>
<dbReference type="PANTHER" id="PTHR37829">
    <property type="entry name" value="PHAGE-LIKE ELEMENT PBSX PROTEIN XKDT"/>
    <property type="match status" value="1"/>
</dbReference>
<keyword evidence="6" id="KW-1185">Reference proteome</keyword>
<dbReference type="RefSeq" id="WP_111750818.1">
    <property type="nucleotide sequence ID" value="NZ_PTPX01000020.1"/>
</dbReference>
<evidence type="ECO:0000259" key="2">
    <source>
        <dbReference type="Pfam" id="PF04865"/>
    </source>
</evidence>
<evidence type="ECO:0000256" key="1">
    <source>
        <dbReference type="ARBA" id="ARBA00038087"/>
    </source>
</evidence>
<sequence>MFLTPSLNEIRQAILRDVVSFQPDADISVDSDNYARASSLAAAAEGLYAHQKWIIKQFFPDTADTEFLEKHAALRGIRRRQATYASGLGLQIFGQVGSVIKSGAQVVTDDGRFYEIINEGRISSNDSLVLRVKALSTGAKYNIIQPQNANFMSAPVGVKTSCVLRDIVGGTDAETDASLLERLLNRIRRPPAGGNRYDYKEWALDVDGVEAAFVYPLRRGLGTVDIAVTSNGDLPSDETVARAQAYIDDVRPVTAREAKVVKPTARRVDFEIKVKLRGASLSSITTEIKAALTHYFNQISPADPLIISQCEAIVSDLIGVVDRNILSPSTNLQADIVRNIEWFRLGNVNVTEMP</sequence>
<dbReference type="InterPro" id="IPR058531">
    <property type="entry name" value="Baseplate_J_M"/>
</dbReference>
<reference evidence="6" key="1">
    <citation type="submission" date="2018-02" db="EMBL/GenBank/DDBJ databases">
        <title>Glaesserella australis sp. nov., isolated from the lungs of pigs.</title>
        <authorList>
            <person name="Turni C."/>
            <person name="Christensen H."/>
        </authorList>
    </citation>
    <scope>NUCLEOTIDE SEQUENCE [LARGE SCALE GENOMIC DNA]</scope>
    <source>
        <strain evidence="6">HS4635</strain>
    </source>
</reference>
<dbReference type="PANTHER" id="PTHR37829:SF3">
    <property type="entry name" value="PROTEIN JAYE-RELATED"/>
    <property type="match status" value="1"/>
</dbReference>
<name>A0A328BUD9_9PAST</name>
<comment type="similarity">
    <text evidence="1">Belongs to the Mu gp47/PBSX XkdT family.</text>
</comment>
<accession>A0A328BUD9</accession>
<dbReference type="Pfam" id="PF04865">
    <property type="entry name" value="Baseplate_J"/>
    <property type="match status" value="1"/>
</dbReference>
<dbReference type="Pfam" id="PF26078">
    <property type="entry name" value="Baseplate_J_M"/>
    <property type="match status" value="1"/>
</dbReference>
<feature type="domain" description="Baseplate J-like C-terminal" evidence="4">
    <location>
        <begin position="268"/>
        <end position="351"/>
    </location>
</feature>
<protein>
    <submittedName>
        <fullName evidence="5">Baseplate J protein</fullName>
    </submittedName>
</protein>
<feature type="domain" description="Baseplate J-like central" evidence="3">
    <location>
        <begin position="191"/>
        <end position="257"/>
    </location>
</feature>
<evidence type="ECO:0000259" key="3">
    <source>
        <dbReference type="Pfam" id="PF26078"/>
    </source>
</evidence>
<comment type="caution">
    <text evidence="5">The sequence shown here is derived from an EMBL/GenBank/DDBJ whole genome shotgun (WGS) entry which is preliminary data.</text>
</comment>
<evidence type="ECO:0000313" key="6">
    <source>
        <dbReference type="Proteomes" id="UP000248689"/>
    </source>
</evidence>
<feature type="domain" description="Baseplate protein J-like barrel" evidence="2">
    <location>
        <begin position="91"/>
        <end position="160"/>
    </location>
</feature>
<gene>
    <name evidence="5" type="ORF">C5N92_10585</name>
</gene>
<dbReference type="OrthoDB" id="7565172at2"/>
<proteinExistence type="inferred from homology"/>
<evidence type="ECO:0000313" key="5">
    <source>
        <dbReference type="EMBL" id="RAL17898.1"/>
    </source>
</evidence>
<dbReference type="InterPro" id="IPR006949">
    <property type="entry name" value="Barrel_Baseplate_J-like"/>
</dbReference>